<feature type="domain" description="AB hydrolase-1" evidence="1">
    <location>
        <begin position="27"/>
        <end position="262"/>
    </location>
</feature>
<dbReference type="RefSeq" id="WP_194214416.1">
    <property type="nucleotide sequence ID" value="NZ_CP061205.1"/>
</dbReference>
<organism evidence="2 3">
    <name type="scientific">Kordiimonas pumila</name>
    <dbReference type="NCBI Taxonomy" id="2161677"/>
    <lineage>
        <taxon>Bacteria</taxon>
        <taxon>Pseudomonadati</taxon>
        <taxon>Pseudomonadota</taxon>
        <taxon>Alphaproteobacteria</taxon>
        <taxon>Kordiimonadales</taxon>
        <taxon>Kordiimonadaceae</taxon>
        <taxon>Kordiimonas</taxon>
    </lineage>
</organism>
<dbReference type="PRINTS" id="PR00111">
    <property type="entry name" value="ABHYDROLASE"/>
</dbReference>
<dbReference type="InterPro" id="IPR000073">
    <property type="entry name" value="AB_hydrolase_1"/>
</dbReference>
<proteinExistence type="predicted"/>
<reference evidence="3" key="1">
    <citation type="journal article" date="2019" name="Int. J. Syst. Evol. Microbiol.">
        <title>The Global Catalogue of Microorganisms (GCM) 10K type strain sequencing project: providing services to taxonomists for standard genome sequencing and annotation.</title>
        <authorList>
            <consortium name="The Broad Institute Genomics Platform"/>
            <consortium name="The Broad Institute Genome Sequencing Center for Infectious Disease"/>
            <person name="Wu L."/>
            <person name="Ma J."/>
        </authorList>
    </citation>
    <scope>NUCLEOTIDE SEQUENCE [LARGE SCALE GENOMIC DNA]</scope>
    <source>
        <strain evidence="3">KCTC 62164</strain>
    </source>
</reference>
<gene>
    <name evidence="2" type="ORF">ACFOKA_17840</name>
</gene>
<dbReference type="InterPro" id="IPR029058">
    <property type="entry name" value="AB_hydrolase_fold"/>
</dbReference>
<evidence type="ECO:0000313" key="2">
    <source>
        <dbReference type="EMBL" id="MFC3053766.1"/>
    </source>
</evidence>
<keyword evidence="3" id="KW-1185">Reference proteome</keyword>
<name>A0ABV7D9G0_9PROT</name>
<dbReference type="PANTHER" id="PTHR43798:SF29">
    <property type="entry name" value="AB HYDROLASE-1 DOMAIN-CONTAINING PROTEIN"/>
    <property type="match status" value="1"/>
</dbReference>
<comment type="caution">
    <text evidence="2">The sequence shown here is derived from an EMBL/GenBank/DDBJ whole genome shotgun (WGS) entry which is preliminary data.</text>
</comment>
<dbReference type="SUPFAM" id="SSF53474">
    <property type="entry name" value="alpha/beta-Hydrolases"/>
    <property type="match status" value="1"/>
</dbReference>
<dbReference type="GO" id="GO:0016787">
    <property type="term" value="F:hydrolase activity"/>
    <property type="evidence" value="ECO:0007669"/>
    <property type="project" value="UniProtKB-KW"/>
</dbReference>
<sequence>MSTGNGIAVNGTVLWVEDTGEANLPPIVCLHSLWLDGSMFDALVVAAKGRFRVVRPDFRGQGGSAPGFTDAISMDCCADDMIALSDALDLPPVHLLAASMGGDVAARMVAKKPDLFRSMVMVGSSVCTEPPEQKAHFTEWLDGMSGHKSFVGDDLDMLMSIMFGATTRARPDADTILDHWRKKLELTPRSAWPALIGVLERGTAVPLLAGITTPTFIMNGEEDMPRPPAWAKEVADGIKGAKLEMIKGVGHTPIIEAPEVVIPKILDFMAAH</sequence>
<dbReference type="PANTHER" id="PTHR43798">
    <property type="entry name" value="MONOACYLGLYCEROL LIPASE"/>
    <property type="match status" value="1"/>
</dbReference>
<evidence type="ECO:0000259" key="1">
    <source>
        <dbReference type="Pfam" id="PF12697"/>
    </source>
</evidence>
<accession>A0ABV7D9G0</accession>
<dbReference type="Gene3D" id="3.40.50.1820">
    <property type="entry name" value="alpha/beta hydrolase"/>
    <property type="match status" value="1"/>
</dbReference>
<dbReference type="Pfam" id="PF12697">
    <property type="entry name" value="Abhydrolase_6"/>
    <property type="match status" value="1"/>
</dbReference>
<protein>
    <submittedName>
        <fullName evidence="2">Alpha/beta fold hydrolase</fullName>
    </submittedName>
</protein>
<dbReference type="PRINTS" id="PR00412">
    <property type="entry name" value="EPOXHYDRLASE"/>
</dbReference>
<dbReference type="EMBL" id="JBHRSL010000028">
    <property type="protein sequence ID" value="MFC3053766.1"/>
    <property type="molecule type" value="Genomic_DNA"/>
</dbReference>
<dbReference type="InterPro" id="IPR050266">
    <property type="entry name" value="AB_hydrolase_sf"/>
</dbReference>
<dbReference type="InterPro" id="IPR000639">
    <property type="entry name" value="Epox_hydrolase-like"/>
</dbReference>
<evidence type="ECO:0000313" key="3">
    <source>
        <dbReference type="Proteomes" id="UP001595444"/>
    </source>
</evidence>
<keyword evidence="2" id="KW-0378">Hydrolase</keyword>
<dbReference type="Proteomes" id="UP001595444">
    <property type="component" value="Unassembled WGS sequence"/>
</dbReference>